<dbReference type="Proteomes" id="UP000773614">
    <property type="component" value="Unassembled WGS sequence"/>
</dbReference>
<evidence type="ECO:0000256" key="5">
    <source>
        <dbReference type="ARBA" id="ARBA00022692"/>
    </source>
</evidence>
<dbReference type="CDD" id="cd01347">
    <property type="entry name" value="ligand_gated_channel"/>
    <property type="match status" value="1"/>
</dbReference>
<dbReference type="InterPro" id="IPR036942">
    <property type="entry name" value="Beta-barrel_TonB_sf"/>
</dbReference>
<keyword evidence="7 10" id="KW-0472">Membrane</keyword>
<dbReference type="InterPro" id="IPR037066">
    <property type="entry name" value="Plug_dom_sf"/>
</dbReference>
<dbReference type="AlphaFoldDB" id="A0A964T3C2"/>
<dbReference type="GO" id="GO:0038023">
    <property type="term" value="F:signaling receptor activity"/>
    <property type="evidence" value="ECO:0007669"/>
    <property type="project" value="InterPro"/>
</dbReference>
<keyword evidence="4 10" id="KW-1134">Transmembrane beta strand</keyword>
<dbReference type="GO" id="GO:0015891">
    <property type="term" value="P:siderophore transport"/>
    <property type="evidence" value="ECO:0007669"/>
    <property type="project" value="InterPro"/>
</dbReference>
<sequence>MFGTENLGRPLRADAIPLRTLLAASTILTGLGIVQARAQEGQADPNGTLLPEVLVEGSSYETEGTGSYTTDLVSVGEKDVRSVREIPQSTTVVTRERLDDGSFTSLDTALRETPGIVVLNNDDGRSSIFSRGFEFDTLYFNGLPAPLSSIYGTQPDMAIVDHIEILRGPAGLYGGAGEPAGAINMRLKQANDEFQASLTGMAGSWDNRRTELDLGGPLNKAGTIRGRIIGAFQTQDSWVDWVSNDVGLAYGTLQADLTDSTTATFTISHMERDIAPFNGLPTLSDGTLLDLPRSTFTGADWNRFDNSVTDYIVELEHRFDDGGHAKLSARYSDRAVDFLYGYAGTAASEDLTVDSMRWLARDLSETSLALDAHVSKPFELFGQEHNIILGADYRNVETTTRQATGSIAGPFDLLDWDAEVPEPTVAYTQKTKTDPEQFGLYGQLRVKPIDRLTLIGGGRLSWYQASTKDLVKGETTSTVEVDGQITPYAGVVLDVTDWASLYASYTEIFQPQAVVDVSGNLLDPREGRQYETGVKAELLDGLNATLAYFNLRDTNRAVADPDNPGFQIAQGEVEADGIEIEASGTVLPGWEVTAGYTYTHTEYLNTEAAGEPFSTYTPEHMLQLWTKYTFDDRFGMLSGAYVGGGLKVFSEFSSGDIEAPGYTVVDLLAGYSFNDRFDAKLVVNNVFDEKYYARVGGTSVFNFYGEPRSATLKVSARF</sequence>
<dbReference type="Gene3D" id="2.170.130.10">
    <property type="entry name" value="TonB-dependent receptor, plug domain"/>
    <property type="match status" value="1"/>
</dbReference>
<evidence type="ECO:0000313" key="15">
    <source>
        <dbReference type="Proteomes" id="UP000773614"/>
    </source>
</evidence>
<gene>
    <name evidence="14" type="ORF">E4O86_03505</name>
</gene>
<dbReference type="Gene3D" id="2.40.170.20">
    <property type="entry name" value="TonB-dependent receptor, beta-barrel domain"/>
    <property type="match status" value="1"/>
</dbReference>
<dbReference type="GO" id="GO:0009279">
    <property type="term" value="C:cell outer membrane"/>
    <property type="evidence" value="ECO:0007669"/>
    <property type="project" value="UniProtKB-SubCell"/>
</dbReference>
<dbReference type="NCBIfam" id="TIGR01783">
    <property type="entry name" value="TonB-siderophor"/>
    <property type="match status" value="1"/>
</dbReference>
<comment type="subcellular location">
    <subcellularLocation>
        <location evidence="1 10">Cell outer membrane</location>
        <topology evidence="1 10">Multi-pass membrane protein</topology>
    </subcellularLocation>
</comment>
<dbReference type="OrthoDB" id="9760333at2"/>
<evidence type="ECO:0000256" key="8">
    <source>
        <dbReference type="ARBA" id="ARBA00023170"/>
    </source>
</evidence>
<keyword evidence="3 10" id="KW-0813">Transport</keyword>
<dbReference type="InterPro" id="IPR000531">
    <property type="entry name" value="Beta-barrel_TonB"/>
</dbReference>
<comment type="similarity">
    <text evidence="2 10 11">Belongs to the TonB-dependent receptor family.</text>
</comment>
<reference evidence="14" key="1">
    <citation type="submission" date="2019-03" db="EMBL/GenBank/DDBJ databases">
        <title>Afifella sp. nov., isolated from activated sludge.</title>
        <authorList>
            <person name="Li Q."/>
            <person name="Liu Y."/>
        </authorList>
    </citation>
    <scope>NUCLEOTIDE SEQUENCE</scope>
    <source>
        <strain evidence="14">L72</strain>
    </source>
</reference>
<evidence type="ECO:0000259" key="13">
    <source>
        <dbReference type="Pfam" id="PF07715"/>
    </source>
</evidence>
<comment type="caution">
    <text evidence="14">The sequence shown here is derived from an EMBL/GenBank/DDBJ whole genome shotgun (WGS) entry which is preliminary data.</text>
</comment>
<evidence type="ECO:0000256" key="4">
    <source>
        <dbReference type="ARBA" id="ARBA00022452"/>
    </source>
</evidence>
<feature type="domain" description="TonB-dependent receptor-like beta-barrel" evidence="12">
    <location>
        <begin position="259"/>
        <end position="686"/>
    </location>
</feature>
<evidence type="ECO:0000256" key="9">
    <source>
        <dbReference type="ARBA" id="ARBA00023237"/>
    </source>
</evidence>
<keyword evidence="15" id="KW-1185">Reference proteome</keyword>
<dbReference type="Pfam" id="PF00593">
    <property type="entry name" value="TonB_dep_Rec_b-barrel"/>
    <property type="match status" value="1"/>
</dbReference>
<dbReference type="InterPro" id="IPR012910">
    <property type="entry name" value="Plug_dom"/>
</dbReference>
<keyword evidence="6 11" id="KW-0798">TonB box</keyword>
<name>A0A964T3C2_9HYPH</name>
<dbReference type="InterPro" id="IPR010105">
    <property type="entry name" value="TonB_sidphr_rcpt"/>
</dbReference>
<keyword evidence="8 14" id="KW-0675">Receptor</keyword>
<dbReference type="EMBL" id="SPKJ01000006">
    <property type="protein sequence ID" value="MYZ46782.1"/>
    <property type="molecule type" value="Genomic_DNA"/>
</dbReference>
<dbReference type="Pfam" id="PF07715">
    <property type="entry name" value="Plug"/>
    <property type="match status" value="1"/>
</dbReference>
<evidence type="ECO:0000256" key="2">
    <source>
        <dbReference type="ARBA" id="ARBA00009810"/>
    </source>
</evidence>
<dbReference type="PROSITE" id="PS52016">
    <property type="entry name" value="TONB_DEPENDENT_REC_3"/>
    <property type="match status" value="1"/>
</dbReference>
<keyword evidence="5 10" id="KW-0812">Transmembrane</keyword>
<evidence type="ECO:0000256" key="3">
    <source>
        <dbReference type="ARBA" id="ARBA00022448"/>
    </source>
</evidence>
<evidence type="ECO:0000259" key="12">
    <source>
        <dbReference type="Pfam" id="PF00593"/>
    </source>
</evidence>
<evidence type="ECO:0000256" key="6">
    <source>
        <dbReference type="ARBA" id="ARBA00023077"/>
    </source>
</evidence>
<evidence type="ECO:0000256" key="1">
    <source>
        <dbReference type="ARBA" id="ARBA00004571"/>
    </source>
</evidence>
<accession>A0A964T3C2</accession>
<dbReference type="GO" id="GO:0015344">
    <property type="term" value="F:siderophore uptake transmembrane transporter activity"/>
    <property type="evidence" value="ECO:0007669"/>
    <property type="project" value="TreeGrafter"/>
</dbReference>
<organism evidence="14 15">
    <name type="scientific">Propylenella binzhouense</name>
    <dbReference type="NCBI Taxonomy" id="2555902"/>
    <lineage>
        <taxon>Bacteria</taxon>
        <taxon>Pseudomonadati</taxon>
        <taxon>Pseudomonadota</taxon>
        <taxon>Alphaproteobacteria</taxon>
        <taxon>Hyphomicrobiales</taxon>
        <taxon>Propylenellaceae</taxon>
        <taxon>Propylenella</taxon>
    </lineage>
</organism>
<keyword evidence="9 10" id="KW-0998">Cell outer membrane</keyword>
<proteinExistence type="inferred from homology"/>
<evidence type="ECO:0000256" key="7">
    <source>
        <dbReference type="ARBA" id="ARBA00023136"/>
    </source>
</evidence>
<evidence type="ECO:0000256" key="11">
    <source>
        <dbReference type="RuleBase" id="RU003357"/>
    </source>
</evidence>
<dbReference type="PANTHER" id="PTHR32552">
    <property type="entry name" value="FERRICHROME IRON RECEPTOR-RELATED"/>
    <property type="match status" value="1"/>
</dbReference>
<protein>
    <submittedName>
        <fullName evidence="14">TonB-dependent siderophore receptor</fullName>
    </submittedName>
</protein>
<feature type="domain" description="TonB-dependent receptor plug" evidence="13">
    <location>
        <begin position="83"/>
        <end position="182"/>
    </location>
</feature>
<dbReference type="PANTHER" id="PTHR32552:SF74">
    <property type="entry name" value="HYDROXAMATE SIDEROPHORE RECEPTOR FHUE"/>
    <property type="match status" value="1"/>
</dbReference>
<evidence type="ECO:0000256" key="10">
    <source>
        <dbReference type="PROSITE-ProRule" id="PRU01360"/>
    </source>
</evidence>
<evidence type="ECO:0000313" key="14">
    <source>
        <dbReference type="EMBL" id="MYZ46782.1"/>
    </source>
</evidence>
<dbReference type="SUPFAM" id="SSF56935">
    <property type="entry name" value="Porins"/>
    <property type="match status" value="1"/>
</dbReference>
<dbReference type="InterPro" id="IPR039426">
    <property type="entry name" value="TonB-dep_rcpt-like"/>
</dbReference>